<feature type="region of interest" description="Disordered" evidence="1">
    <location>
        <begin position="117"/>
        <end position="173"/>
    </location>
</feature>
<protein>
    <submittedName>
        <fullName evidence="2">Uncharacterized protein</fullName>
    </submittedName>
</protein>
<dbReference type="EMBL" id="CABPSC010000017">
    <property type="protein sequence ID" value="VVE33627.1"/>
    <property type="molecule type" value="Genomic_DNA"/>
</dbReference>
<feature type="compositionally biased region" description="Basic residues" evidence="1">
    <location>
        <begin position="145"/>
        <end position="159"/>
    </location>
</feature>
<sequence length="210" mass="22987">MVRPLSGRAFSGNGRRPLCSPSGPGGRAAAGAGAPGPYCRRLTRLRLAGSSQVPPEPAGPETHDAGQRRPRGEGTSESHIGQHLVFDAGRISEGRRARGTNDANDANDANGRVALGKHSAARREPRHRTRPCGGRHVPRALLSPRRPRTRQRLARRVRPQRQTTSGLSTSASRRPTILSHFGLESRTAPERSYLHYFSHRMTTPLHEVFR</sequence>
<dbReference type="Proteomes" id="UP000367825">
    <property type="component" value="Unassembled WGS sequence"/>
</dbReference>
<evidence type="ECO:0000313" key="3">
    <source>
        <dbReference type="Proteomes" id="UP000367825"/>
    </source>
</evidence>
<dbReference type="AlphaFoldDB" id="A0A5E4XBE7"/>
<feature type="region of interest" description="Disordered" evidence="1">
    <location>
        <begin position="1"/>
        <end position="85"/>
    </location>
</feature>
<gene>
    <name evidence="2" type="ORF">PNO31109_03768</name>
</gene>
<organism evidence="2 3">
    <name type="scientific">Pandoraea nosoerga</name>
    <dbReference type="NCBI Taxonomy" id="2508296"/>
    <lineage>
        <taxon>Bacteria</taxon>
        <taxon>Pseudomonadati</taxon>
        <taxon>Pseudomonadota</taxon>
        <taxon>Betaproteobacteria</taxon>
        <taxon>Burkholderiales</taxon>
        <taxon>Burkholderiaceae</taxon>
        <taxon>Pandoraea</taxon>
    </lineage>
</organism>
<keyword evidence="3" id="KW-1185">Reference proteome</keyword>
<feature type="compositionally biased region" description="Polar residues" evidence="1">
    <location>
        <begin position="163"/>
        <end position="173"/>
    </location>
</feature>
<evidence type="ECO:0000256" key="1">
    <source>
        <dbReference type="SAM" id="MobiDB-lite"/>
    </source>
</evidence>
<reference evidence="2 3" key="1">
    <citation type="submission" date="2019-08" db="EMBL/GenBank/DDBJ databases">
        <authorList>
            <person name="Peeters C."/>
        </authorList>
    </citation>
    <scope>NUCLEOTIDE SEQUENCE [LARGE SCALE GENOMIC DNA]</scope>
    <source>
        <strain evidence="2 3">LMG 31109</strain>
    </source>
</reference>
<accession>A0A5E4XBE7</accession>
<name>A0A5E4XBE7_9BURK</name>
<proteinExistence type="predicted"/>
<feature type="compositionally biased region" description="Basic and acidic residues" evidence="1">
    <location>
        <begin position="61"/>
        <end position="76"/>
    </location>
</feature>
<evidence type="ECO:0000313" key="2">
    <source>
        <dbReference type="EMBL" id="VVE33627.1"/>
    </source>
</evidence>